<dbReference type="GO" id="GO:0016616">
    <property type="term" value="F:oxidoreductase activity, acting on the CH-OH group of donors, NAD or NADP as acceptor"/>
    <property type="evidence" value="ECO:0007669"/>
    <property type="project" value="TreeGrafter"/>
</dbReference>
<evidence type="ECO:0000256" key="2">
    <source>
        <dbReference type="ARBA" id="ARBA00023002"/>
    </source>
</evidence>
<dbReference type="Gene3D" id="3.40.50.720">
    <property type="entry name" value="NAD(P)-binding Rossmann-like Domain"/>
    <property type="match status" value="1"/>
</dbReference>
<organism evidence="4 5">
    <name type="scientific">Abrus precatorius</name>
    <name type="common">Indian licorice</name>
    <name type="synonym">Glycine abrus</name>
    <dbReference type="NCBI Taxonomy" id="3816"/>
    <lineage>
        <taxon>Eukaryota</taxon>
        <taxon>Viridiplantae</taxon>
        <taxon>Streptophyta</taxon>
        <taxon>Embryophyta</taxon>
        <taxon>Tracheophyta</taxon>
        <taxon>Spermatophyta</taxon>
        <taxon>Magnoliopsida</taxon>
        <taxon>eudicotyledons</taxon>
        <taxon>Gunneridae</taxon>
        <taxon>Pentapetalae</taxon>
        <taxon>rosids</taxon>
        <taxon>fabids</taxon>
        <taxon>Fabales</taxon>
        <taxon>Fabaceae</taxon>
        <taxon>Papilionoideae</taxon>
        <taxon>50 kb inversion clade</taxon>
        <taxon>NPAAA clade</taxon>
        <taxon>indigoferoid/millettioid clade</taxon>
        <taxon>Abreae</taxon>
        <taxon>Abrus</taxon>
    </lineage>
</organism>
<reference evidence="5" key="2">
    <citation type="submission" date="2025-08" db="UniProtKB">
        <authorList>
            <consortium name="RefSeq"/>
        </authorList>
    </citation>
    <scope>IDENTIFICATION</scope>
    <source>
        <tissue evidence="5">Young leaves</tissue>
    </source>
</reference>
<gene>
    <name evidence="5" type="primary">LOC113865505</name>
</gene>
<evidence type="ECO:0000259" key="3">
    <source>
        <dbReference type="Pfam" id="PF01370"/>
    </source>
</evidence>
<dbReference type="GeneID" id="113865505"/>
<dbReference type="Pfam" id="PF01370">
    <property type="entry name" value="Epimerase"/>
    <property type="match status" value="1"/>
</dbReference>
<keyword evidence="4" id="KW-1185">Reference proteome</keyword>
<dbReference type="SUPFAM" id="SSF51735">
    <property type="entry name" value="NAD(P)-binding Rossmann-fold domains"/>
    <property type="match status" value="1"/>
</dbReference>
<dbReference type="RefSeq" id="XP_027355906.1">
    <property type="nucleotide sequence ID" value="XM_027500105.1"/>
</dbReference>
<accession>A0A8B8LHR1</accession>
<keyword evidence="2" id="KW-0560">Oxidoreductase</keyword>
<dbReference type="PANTHER" id="PTHR10366">
    <property type="entry name" value="NAD DEPENDENT EPIMERASE/DEHYDRATASE"/>
    <property type="match status" value="1"/>
</dbReference>
<reference evidence="4" key="1">
    <citation type="journal article" date="2019" name="Toxins">
        <title>Detection of Abrin-Like and Prepropulchellin-Like Toxin Genes and Transcripts Using Whole Genome Sequencing and Full-Length Transcript Sequencing of Abrus precatorius.</title>
        <authorList>
            <person name="Hovde B.T."/>
            <person name="Daligault H.E."/>
            <person name="Hanschen E.R."/>
            <person name="Kunde Y.A."/>
            <person name="Johnson M.B."/>
            <person name="Starkenburg S.R."/>
            <person name="Johnson S.L."/>
        </authorList>
    </citation>
    <scope>NUCLEOTIDE SEQUENCE [LARGE SCALE GENOMIC DNA]</scope>
</reference>
<dbReference type="InterPro" id="IPR001509">
    <property type="entry name" value="Epimerase_deHydtase"/>
</dbReference>
<dbReference type="CDD" id="cd08958">
    <property type="entry name" value="FR_SDR_e"/>
    <property type="match status" value="1"/>
</dbReference>
<sequence length="353" mass="38682">MEEALKIGKCNGEVAPSAKYCVTGATGYIGSWLVEALLERGCTVHATVRDPAKSLHLLSLWKGGDKLRFFQADLHEEGSFDEAVKGCDGVFHVAASMEFNVSEKENTEAFVQENIIAPAIKGTINLLKSCLKSNSVKRVVFTSSISTITAKDSNGKWKPIVDESCQIHPDNVWNTKTSGWVYALSKLLTEEAAVKFAKENGLDLVSVITSTVAGPFFTSNVPTSVKVLLSPLTGETEYFKILSAVNARMGSIALVHIEDICSAHIFLMEQTKAEGRYICSSQSCTLSNLATLLTKEYSCSNLKRKTKKNYDQVPSEISSKKLNDLGFSYKHDLEDIVHQTITCCLDYGYLPPV</sequence>
<dbReference type="InterPro" id="IPR050425">
    <property type="entry name" value="NAD(P)_dehydrat-like"/>
</dbReference>
<keyword evidence="1" id="KW-0521">NADP</keyword>
<evidence type="ECO:0000256" key="1">
    <source>
        <dbReference type="ARBA" id="ARBA00022857"/>
    </source>
</evidence>
<protein>
    <submittedName>
        <fullName evidence="5">Anthocyanidin reductase</fullName>
    </submittedName>
</protein>
<dbReference type="FunFam" id="3.40.50.720:FF:000597">
    <property type="entry name" value="Dihydroflavonol 4-reductase"/>
    <property type="match status" value="1"/>
</dbReference>
<dbReference type="OrthoDB" id="2735536at2759"/>
<feature type="domain" description="NAD-dependent epimerase/dehydratase" evidence="3">
    <location>
        <begin position="21"/>
        <end position="273"/>
    </location>
</feature>
<dbReference type="AlphaFoldDB" id="A0A8B8LHR1"/>
<name>A0A8B8LHR1_ABRPR</name>
<dbReference type="KEGG" id="aprc:113865505"/>
<dbReference type="Proteomes" id="UP000694853">
    <property type="component" value="Unplaced"/>
</dbReference>
<dbReference type="InterPro" id="IPR036291">
    <property type="entry name" value="NAD(P)-bd_dom_sf"/>
</dbReference>
<evidence type="ECO:0000313" key="4">
    <source>
        <dbReference type="Proteomes" id="UP000694853"/>
    </source>
</evidence>
<evidence type="ECO:0000313" key="5">
    <source>
        <dbReference type="RefSeq" id="XP_027355906.1"/>
    </source>
</evidence>
<proteinExistence type="predicted"/>
<dbReference type="PANTHER" id="PTHR10366:SF628">
    <property type="entry name" value="NAD(P)-BINDING ROSSMANN-FOLD SUPERFAMILY PROTEIN"/>
    <property type="match status" value="1"/>
</dbReference>